<accession>A0A1V6YA09</accession>
<evidence type="ECO:0000313" key="3">
    <source>
        <dbReference type="Proteomes" id="UP000191691"/>
    </source>
</evidence>
<gene>
    <name evidence="2" type="ORF">PENNAL_c0027G03617</name>
</gene>
<evidence type="ECO:0000256" key="1">
    <source>
        <dbReference type="SAM" id="MobiDB-lite"/>
    </source>
</evidence>
<sequence length="111" mass="12022">MVTYLDFVGVTHGFFPSTPTASAPHHLVMGAGGKRRGRDAQGPLWQESAEVLGHIKPSEPPTESVFPNFRMLRDMAIASRGPFVCLTSEYVSESSTNPPVEGLRHAQDDGV</sequence>
<dbReference type="EMBL" id="MOOB01000027">
    <property type="protein sequence ID" value="OQE84164.1"/>
    <property type="molecule type" value="Genomic_DNA"/>
</dbReference>
<evidence type="ECO:0000313" key="2">
    <source>
        <dbReference type="EMBL" id="OQE84164.1"/>
    </source>
</evidence>
<protein>
    <submittedName>
        <fullName evidence="2">Uncharacterized protein</fullName>
    </submittedName>
</protein>
<organism evidence="2 3">
    <name type="scientific">Penicillium nalgiovense</name>
    <dbReference type="NCBI Taxonomy" id="60175"/>
    <lineage>
        <taxon>Eukaryota</taxon>
        <taxon>Fungi</taxon>
        <taxon>Dikarya</taxon>
        <taxon>Ascomycota</taxon>
        <taxon>Pezizomycotina</taxon>
        <taxon>Eurotiomycetes</taxon>
        <taxon>Eurotiomycetidae</taxon>
        <taxon>Eurotiales</taxon>
        <taxon>Aspergillaceae</taxon>
        <taxon>Penicillium</taxon>
    </lineage>
</organism>
<name>A0A1V6YA09_PENNA</name>
<keyword evidence="3" id="KW-1185">Reference proteome</keyword>
<comment type="caution">
    <text evidence="2">The sequence shown here is derived from an EMBL/GenBank/DDBJ whole genome shotgun (WGS) entry which is preliminary data.</text>
</comment>
<feature type="region of interest" description="Disordered" evidence="1">
    <location>
        <begin position="21"/>
        <end position="40"/>
    </location>
</feature>
<dbReference type="AlphaFoldDB" id="A0A1V6YA09"/>
<proteinExistence type="predicted"/>
<dbReference type="Proteomes" id="UP000191691">
    <property type="component" value="Unassembled WGS sequence"/>
</dbReference>
<feature type="region of interest" description="Disordered" evidence="1">
    <location>
        <begin position="92"/>
        <end position="111"/>
    </location>
</feature>
<reference evidence="3" key="1">
    <citation type="journal article" date="2017" name="Nat. Microbiol.">
        <title>Global analysis of biosynthetic gene clusters reveals vast potential of secondary metabolite production in Penicillium species.</title>
        <authorList>
            <person name="Nielsen J.C."/>
            <person name="Grijseels S."/>
            <person name="Prigent S."/>
            <person name="Ji B."/>
            <person name="Dainat J."/>
            <person name="Nielsen K.F."/>
            <person name="Frisvad J.C."/>
            <person name="Workman M."/>
            <person name="Nielsen J."/>
        </authorList>
    </citation>
    <scope>NUCLEOTIDE SEQUENCE [LARGE SCALE GENOMIC DNA]</scope>
    <source>
        <strain evidence="3">IBT 13039</strain>
    </source>
</reference>
<feature type="compositionally biased region" description="Basic and acidic residues" evidence="1">
    <location>
        <begin position="102"/>
        <end position="111"/>
    </location>
</feature>